<keyword evidence="3" id="KW-0378">Hydrolase</keyword>
<reference evidence="8" key="1">
    <citation type="submission" date="2012-09" db="EMBL/GenBank/DDBJ databases">
        <authorList>
            <person name="Weinstock G."/>
            <person name="Sodergren E."/>
            <person name="Clifton S."/>
            <person name="Fulton L."/>
            <person name="Fulton B."/>
            <person name="Courtney L."/>
            <person name="Fronick C."/>
            <person name="Harrison M."/>
            <person name="Strong C."/>
            <person name="Farmer C."/>
            <person name="Delehaunty K."/>
            <person name="Markovic C."/>
            <person name="Hall O."/>
            <person name="Minx P."/>
            <person name="Tomlinson C."/>
            <person name="Mitreva M."/>
            <person name="Nelson J."/>
            <person name="Hou S."/>
            <person name="Wollam A."/>
            <person name="Pepin K.H."/>
            <person name="Johnson M."/>
            <person name="Bhonagiri V."/>
            <person name="Nash W.E."/>
            <person name="Suruliraj S."/>
            <person name="Warren W."/>
            <person name="Chinwalla A."/>
            <person name="Mardis E.R."/>
            <person name="Wilson R.K."/>
        </authorList>
    </citation>
    <scope>NUCLEOTIDE SEQUENCE [LARGE SCALE GENOMIC DNA]</scope>
    <source>
        <strain evidence="8">OS1</strain>
    </source>
</reference>
<dbReference type="SUPFAM" id="SSF55811">
    <property type="entry name" value="Nudix"/>
    <property type="match status" value="1"/>
</dbReference>
<sequence length="179" mass="20450">MDKNEQCISSREVYSGKIVKLNVDEVRLSNGHVTRREVVKHAPAVAILAVNDKGEIVLVRQFRYATGKELLEVPAGIMEEGESPAETAKRELREEIGYDARNIEHIASFYSSPGFANEIIHLFYATEIFPSKLDGDEDEIIEKVIVAPKECRRLIEDKKIEDAKTFAALMWYLNRRRDQ</sequence>
<keyword evidence="4" id="KW-0479">Metal-binding</keyword>
<feature type="binding site" evidence="4">
    <location>
        <position position="139"/>
    </location>
    <ligand>
        <name>Mg(2+)</name>
        <dbReference type="ChEBI" id="CHEBI:18420"/>
        <label>1</label>
    </ligand>
</feature>
<comment type="cofactor">
    <cofactor evidence="1 4">
        <name>Mg(2+)</name>
        <dbReference type="ChEBI" id="CHEBI:18420"/>
    </cofactor>
</comment>
<evidence type="ECO:0000313" key="8">
    <source>
        <dbReference type="Proteomes" id="UP000005273"/>
    </source>
</evidence>
<gene>
    <name evidence="7" type="ORF">HMPREF1705_03409</name>
</gene>
<dbReference type="InterPro" id="IPR020084">
    <property type="entry name" value="NUDIX_hydrolase_CS"/>
</dbReference>
<dbReference type="InterPro" id="IPR004385">
    <property type="entry name" value="NDP_pyrophosphatase"/>
</dbReference>
<accession>A0A0T5XCW8</accession>
<dbReference type="PANTHER" id="PTHR11839:SF18">
    <property type="entry name" value="NUDIX HYDROLASE DOMAIN-CONTAINING PROTEIN"/>
    <property type="match status" value="1"/>
</dbReference>
<dbReference type="STRING" id="592015.HMPREF1705_03409"/>
<evidence type="ECO:0000256" key="3">
    <source>
        <dbReference type="ARBA" id="ARBA00022801"/>
    </source>
</evidence>
<dbReference type="PROSITE" id="PS51462">
    <property type="entry name" value="NUDIX"/>
    <property type="match status" value="1"/>
</dbReference>
<dbReference type="EMBL" id="ACJX03000001">
    <property type="protein sequence ID" value="KRT36145.1"/>
    <property type="molecule type" value="Genomic_DNA"/>
</dbReference>
<name>A0A0T5XCW8_9BACT</name>
<feature type="binding site" evidence="4">
    <location>
        <position position="75"/>
    </location>
    <ligand>
        <name>Mg(2+)</name>
        <dbReference type="ChEBI" id="CHEBI:18420"/>
        <label>1</label>
    </ligand>
</feature>
<feature type="short sequence motif" description="Nudix box" evidence="5">
    <location>
        <begin position="76"/>
        <end position="98"/>
    </location>
</feature>
<evidence type="ECO:0000256" key="4">
    <source>
        <dbReference type="PIRSR" id="PIRSR604385-2"/>
    </source>
</evidence>
<dbReference type="FunFam" id="3.90.79.10:FF:000024">
    <property type="entry name" value="ADP-ribose pyrophosphatase"/>
    <property type="match status" value="1"/>
</dbReference>
<dbReference type="eggNOG" id="COG0494">
    <property type="taxonomic scope" value="Bacteria"/>
</dbReference>
<dbReference type="PROSITE" id="PS00893">
    <property type="entry name" value="NUDIX_BOX"/>
    <property type="match status" value="1"/>
</dbReference>
<proteinExistence type="predicted"/>
<comment type="caution">
    <text evidence="7">The sequence shown here is derived from an EMBL/GenBank/DDBJ whole genome shotgun (WGS) entry which is preliminary data.</text>
</comment>
<dbReference type="GO" id="GO:0006753">
    <property type="term" value="P:nucleoside phosphate metabolic process"/>
    <property type="evidence" value="ECO:0007669"/>
    <property type="project" value="TreeGrafter"/>
</dbReference>
<dbReference type="InterPro" id="IPR000086">
    <property type="entry name" value="NUDIX_hydrolase_dom"/>
</dbReference>
<evidence type="ECO:0000256" key="5">
    <source>
        <dbReference type="PIRSR" id="PIRSR604385-3"/>
    </source>
</evidence>
<comment type="subunit">
    <text evidence="2">Homodimer.</text>
</comment>
<evidence type="ECO:0000313" key="7">
    <source>
        <dbReference type="EMBL" id="KRT36145.1"/>
    </source>
</evidence>
<dbReference type="InterPro" id="IPR015797">
    <property type="entry name" value="NUDIX_hydrolase-like_dom_sf"/>
</dbReference>
<feature type="binding site" evidence="4">
    <location>
        <position position="95"/>
    </location>
    <ligand>
        <name>Mg(2+)</name>
        <dbReference type="ChEBI" id="CHEBI:18420"/>
        <label>1</label>
    </ligand>
</feature>
<dbReference type="AlphaFoldDB" id="A0A0T5XCW8"/>
<feature type="domain" description="Nudix hydrolase" evidence="6">
    <location>
        <begin position="40"/>
        <end position="168"/>
    </location>
</feature>
<organism evidence="7 8">
    <name type="scientific">Acetomicrobium hydrogeniformans ATCC BAA-1850</name>
    <dbReference type="NCBI Taxonomy" id="592015"/>
    <lineage>
        <taxon>Bacteria</taxon>
        <taxon>Thermotogati</taxon>
        <taxon>Synergistota</taxon>
        <taxon>Synergistia</taxon>
        <taxon>Synergistales</taxon>
        <taxon>Acetomicrobiaceae</taxon>
        <taxon>Acetomicrobium</taxon>
    </lineage>
</organism>
<dbReference type="NCBIfam" id="TIGR00052">
    <property type="entry name" value="nudix-type nucleoside diphosphatase, YffH/AdpP family"/>
    <property type="match status" value="1"/>
</dbReference>
<dbReference type="Proteomes" id="UP000005273">
    <property type="component" value="Unassembled WGS sequence"/>
</dbReference>
<protein>
    <submittedName>
        <fullName evidence="7">Nudix-type nucleoside diphosphatase, YffH/AdpP family</fullName>
    </submittedName>
</protein>
<keyword evidence="4" id="KW-0460">Magnesium</keyword>
<dbReference type="Gene3D" id="3.90.79.10">
    <property type="entry name" value="Nucleoside Triphosphate Pyrophosphohydrolase"/>
    <property type="match status" value="1"/>
</dbReference>
<evidence type="ECO:0000256" key="2">
    <source>
        <dbReference type="ARBA" id="ARBA00011738"/>
    </source>
</evidence>
<evidence type="ECO:0000256" key="1">
    <source>
        <dbReference type="ARBA" id="ARBA00001946"/>
    </source>
</evidence>
<dbReference type="Pfam" id="PF00293">
    <property type="entry name" value="NUDIX"/>
    <property type="match status" value="1"/>
</dbReference>
<dbReference type="CDD" id="cd03424">
    <property type="entry name" value="NUDIX_ADPRase_Nudt5_UGPPase_Nudt14"/>
    <property type="match status" value="1"/>
</dbReference>
<feature type="binding site" evidence="4">
    <location>
        <position position="91"/>
    </location>
    <ligand>
        <name>Mg(2+)</name>
        <dbReference type="ChEBI" id="CHEBI:18420"/>
        <label>1</label>
    </ligand>
</feature>
<keyword evidence="8" id="KW-1185">Reference proteome</keyword>
<dbReference type="RefSeq" id="WP_009201162.1">
    <property type="nucleotide sequence ID" value="NZ_ACJX03000001.1"/>
</dbReference>
<dbReference type="GO" id="GO:0019693">
    <property type="term" value="P:ribose phosphate metabolic process"/>
    <property type="evidence" value="ECO:0007669"/>
    <property type="project" value="TreeGrafter"/>
</dbReference>
<evidence type="ECO:0000259" key="6">
    <source>
        <dbReference type="PROSITE" id="PS51462"/>
    </source>
</evidence>
<dbReference type="OrthoDB" id="9806150at2"/>
<dbReference type="GO" id="GO:0016818">
    <property type="term" value="F:hydrolase activity, acting on acid anhydrides, in phosphorus-containing anhydrides"/>
    <property type="evidence" value="ECO:0007669"/>
    <property type="project" value="InterPro"/>
</dbReference>
<dbReference type="GO" id="GO:0046872">
    <property type="term" value="F:metal ion binding"/>
    <property type="evidence" value="ECO:0007669"/>
    <property type="project" value="UniProtKB-KW"/>
</dbReference>
<dbReference type="PANTHER" id="PTHR11839">
    <property type="entry name" value="UDP/ADP-SUGAR PYROPHOSPHATASE"/>
    <property type="match status" value="1"/>
</dbReference>